<protein>
    <submittedName>
        <fullName evidence="2">Uncharacterized protein</fullName>
    </submittedName>
</protein>
<dbReference type="GeneID" id="46982963"/>
<evidence type="ECO:0000313" key="5">
    <source>
        <dbReference type="Proteomes" id="UP001430544"/>
    </source>
</evidence>
<organism evidence="2 4">
    <name type="scientific">Xanthomonas vesicatoria</name>
    <dbReference type="NCBI Taxonomy" id="56460"/>
    <lineage>
        <taxon>Bacteria</taxon>
        <taxon>Pseudomonadati</taxon>
        <taxon>Pseudomonadota</taxon>
        <taxon>Gammaproteobacteria</taxon>
        <taxon>Lysobacterales</taxon>
        <taxon>Lysobacteraceae</taxon>
        <taxon>Xanthomonas</taxon>
    </lineage>
</organism>
<accession>A0AAJ0N645</accession>
<comment type="caution">
    <text evidence="2">The sequence shown here is derived from an EMBL/GenBank/DDBJ whole genome shotgun (WGS) entry which is preliminary data.</text>
</comment>
<feature type="compositionally biased region" description="Polar residues" evidence="1">
    <location>
        <begin position="136"/>
        <end position="148"/>
    </location>
</feature>
<dbReference type="EMBL" id="JAJIUN010000031">
    <property type="protein sequence ID" value="MCC8621812.1"/>
    <property type="molecule type" value="Genomic_DNA"/>
</dbReference>
<sequence>MAPKNTKNAPGHDDVSSLFARLGTQASEGYHDFAYTQLPPRKPDLTHAEAQATAQAAPPAPEAALAPVHVPASASAATSATAGSVAASALGEPPAAQPSLAMHRAAPADQAANGSLDDALAPLRKLRRGDEPGAREQSSQQRPVQTPLEQLFQRLLQADARSAAQSPLQRLRSR</sequence>
<feature type="compositionally biased region" description="Low complexity" evidence="1">
    <location>
        <begin position="48"/>
        <end position="91"/>
    </location>
</feature>
<dbReference type="RefSeq" id="WP_005988774.1">
    <property type="nucleotide sequence ID" value="NZ_CP018470.1"/>
</dbReference>
<gene>
    <name evidence="3" type="ORF">LN473_07415</name>
    <name evidence="2" type="ORF">OR61_04740</name>
</gene>
<reference evidence="2 4" key="1">
    <citation type="submission" date="2014-11" db="EMBL/GenBank/DDBJ databases">
        <title>Draft Genome Sequences of Xanthomonas vesicatoria Strains from the Balkan Peninsula.</title>
        <authorList>
            <person name="Vancheva T."/>
            <person name="Lefeuvre P."/>
            <person name="Bogatzevska N."/>
            <person name="Moncheva P."/>
            <person name="Koebnik R."/>
        </authorList>
    </citation>
    <scope>NUCLEOTIDE SEQUENCE [LARGE SCALE GENOMIC DNA]</scope>
    <source>
        <strain evidence="2 4">53M</strain>
    </source>
</reference>
<dbReference type="Proteomes" id="UP000030969">
    <property type="component" value="Unassembled WGS sequence"/>
</dbReference>
<feature type="region of interest" description="Disordered" evidence="1">
    <location>
        <begin position="31"/>
        <end position="174"/>
    </location>
</feature>
<evidence type="ECO:0000313" key="4">
    <source>
        <dbReference type="Proteomes" id="UP000030969"/>
    </source>
</evidence>
<keyword evidence="5" id="KW-1185">Reference proteome</keyword>
<feature type="region of interest" description="Disordered" evidence="1">
    <location>
        <begin position="1"/>
        <end position="20"/>
    </location>
</feature>
<proteinExistence type="predicted"/>
<dbReference type="EMBL" id="JSYJ01000017">
    <property type="protein sequence ID" value="KHM97143.1"/>
    <property type="molecule type" value="Genomic_DNA"/>
</dbReference>
<dbReference type="AlphaFoldDB" id="A0AAJ0N645"/>
<evidence type="ECO:0000313" key="3">
    <source>
        <dbReference type="EMBL" id="MCC8621812.1"/>
    </source>
</evidence>
<dbReference type="Proteomes" id="UP001430544">
    <property type="component" value="Unassembled WGS sequence"/>
</dbReference>
<name>A0AAJ0N645_9XANT</name>
<evidence type="ECO:0000256" key="1">
    <source>
        <dbReference type="SAM" id="MobiDB-lite"/>
    </source>
</evidence>
<evidence type="ECO:0000313" key="2">
    <source>
        <dbReference type="EMBL" id="KHM97143.1"/>
    </source>
</evidence>
<reference evidence="3" key="2">
    <citation type="submission" date="2021-11" db="EMBL/GenBank/DDBJ databases">
        <title>Genome resources and taxonomic validation of 89 Xanthomonas strains.</title>
        <authorList>
            <person name="Tambong J.T."/>
        </authorList>
    </citation>
    <scope>NUCLEOTIDE SEQUENCE</scope>
    <source>
        <strain evidence="3">Bv 5-4A</strain>
    </source>
</reference>